<reference evidence="1" key="1">
    <citation type="submission" date="2023-03" db="UniProtKB">
        <authorList>
            <consortium name="EnsemblPlants"/>
        </authorList>
    </citation>
    <scope>IDENTIFICATION</scope>
</reference>
<accession>A0A9I9EL49</accession>
<dbReference type="Gramene" id="MELO3C034918.2.1">
    <property type="protein sequence ID" value="MELO3C034918.2.1"/>
    <property type="gene ID" value="MELO3C034918.2"/>
</dbReference>
<dbReference type="AlphaFoldDB" id="A0A9I9EL49"/>
<dbReference type="EnsemblPlants" id="MELO3C034918.2.1">
    <property type="protein sequence ID" value="MELO3C034918.2.1"/>
    <property type="gene ID" value="MELO3C034918.2"/>
</dbReference>
<organism evidence="1">
    <name type="scientific">Cucumis melo</name>
    <name type="common">Muskmelon</name>
    <dbReference type="NCBI Taxonomy" id="3656"/>
    <lineage>
        <taxon>Eukaryota</taxon>
        <taxon>Viridiplantae</taxon>
        <taxon>Streptophyta</taxon>
        <taxon>Embryophyta</taxon>
        <taxon>Tracheophyta</taxon>
        <taxon>Spermatophyta</taxon>
        <taxon>Magnoliopsida</taxon>
        <taxon>eudicotyledons</taxon>
        <taxon>Gunneridae</taxon>
        <taxon>Pentapetalae</taxon>
        <taxon>rosids</taxon>
        <taxon>fabids</taxon>
        <taxon>Cucurbitales</taxon>
        <taxon>Cucurbitaceae</taxon>
        <taxon>Benincaseae</taxon>
        <taxon>Cucumis</taxon>
    </lineage>
</organism>
<proteinExistence type="predicted"/>
<evidence type="ECO:0000313" key="1">
    <source>
        <dbReference type="EnsemblPlants" id="MELO3C034918.2.1"/>
    </source>
</evidence>
<name>A0A9I9EL49_CUCME</name>
<protein>
    <submittedName>
        <fullName evidence="1">Uncharacterized protein</fullName>
    </submittedName>
</protein>
<sequence>MGEKKTTLRKIEDYQEIYLYKILVRGNQGQGRFLAMGGSFEKKRMKNEWSCTNLIYYSGEATKFCNNPWE</sequence>